<dbReference type="Ensembl" id="ENSOANT00000022361.2">
    <property type="protein sequence ID" value="ENSOANP00000022357.2"/>
    <property type="gene ID" value="ENSOANG00000014179.2"/>
</dbReference>
<organism evidence="3 4">
    <name type="scientific">Ornithorhynchus anatinus</name>
    <name type="common">Duckbill platypus</name>
    <dbReference type="NCBI Taxonomy" id="9258"/>
    <lineage>
        <taxon>Eukaryota</taxon>
        <taxon>Metazoa</taxon>
        <taxon>Chordata</taxon>
        <taxon>Craniata</taxon>
        <taxon>Vertebrata</taxon>
        <taxon>Euteleostomi</taxon>
        <taxon>Mammalia</taxon>
        <taxon>Monotremata</taxon>
        <taxon>Ornithorhynchidae</taxon>
        <taxon>Ornithorhynchus</taxon>
    </lineage>
</organism>
<feature type="region of interest" description="Disordered" evidence="2">
    <location>
        <begin position="777"/>
        <end position="798"/>
    </location>
</feature>
<dbReference type="HOGENOM" id="CLU_007803_0_0_1"/>
<dbReference type="FunCoup" id="F6PFR7">
    <property type="interactions" value="972"/>
</dbReference>
<dbReference type="GO" id="GO:0051301">
    <property type="term" value="P:cell division"/>
    <property type="evidence" value="ECO:0007669"/>
    <property type="project" value="InterPro"/>
</dbReference>
<evidence type="ECO:0000313" key="4">
    <source>
        <dbReference type="Proteomes" id="UP000002279"/>
    </source>
</evidence>
<reference evidence="3" key="3">
    <citation type="submission" date="2025-09" db="UniProtKB">
        <authorList>
            <consortium name="Ensembl"/>
        </authorList>
    </citation>
    <scope>IDENTIFICATION</scope>
    <source>
        <strain evidence="3">Glennie</strain>
    </source>
</reference>
<dbReference type="AlphaFoldDB" id="F6PFR7"/>
<dbReference type="InterPro" id="IPR028728">
    <property type="entry name" value="Astrin"/>
</dbReference>
<feature type="compositionally biased region" description="Basic and acidic residues" evidence="2">
    <location>
        <begin position="785"/>
        <end position="798"/>
    </location>
</feature>
<feature type="coiled-coil region" evidence="1">
    <location>
        <begin position="528"/>
        <end position="588"/>
    </location>
</feature>
<dbReference type="Bgee" id="ENSOANG00000014179">
    <property type="expression patterns" value="Expressed in fibroblast and 6 other cell types or tissues"/>
</dbReference>
<dbReference type="PANTHER" id="PTHR15347">
    <property type="entry name" value="SPERM-ASSOCIATED ANTIGEN 5"/>
    <property type="match status" value="1"/>
</dbReference>
<dbReference type="GO" id="GO:0051988">
    <property type="term" value="P:regulation of attachment of spindle microtubules to kinetochore"/>
    <property type="evidence" value="ECO:0007669"/>
    <property type="project" value="InterPro"/>
</dbReference>
<reference evidence="3" key="2">
    <citation type="submission" date="2025-08" db="UniProtKB">
        <authorList>
            <consortium name="Ensembl"/>
        </authorList>
    </citation>
    <scope>IDENTIFICATION</scope>
    <source>
        <strain evidence="3">Glennie</strain>
    </source>
</reference>
<reference evidence="3 4" key="1">
    <citation type="journal article" date="2008" name="Nature">
        <title>Genome analysis of the platypus reveals unique signatures of evolution.</title>
        <authorList>
            <person name="Warren W.C."/>
            <person name="Hillier L.W."/>
            <person name="Marshall Graves J.A."/>
            <person name="Birney E."/>
            <person name="Ponting C.P."/>
            <person name="Grutzner F."/>
            <person name="Belov K."/>
            <person name="Miller W."/>
            <person name="Clarke L."/>
            <person name="Chinwalla A.T."/>
            <person name="Yang S.P."/>
            <person name="Heger A."/>
            <person name="Locke D.P."/>
            <person name="Miethke P."/>
            <person name="Waters P.D."/>
            <person name="Veyrunes F."/>
            <person name="Fulton L."/>
            <person name="Fulton B."/>
            <person name="Graves T."/>
            <person name="Wallis J."/>
            <person name="Puente X.S."/>
            <person name="Lopez-Otin C."/>
            <person name="Ordonez G.R."/>
            <person name="Eichler E.E."/>
            <person name="Chen L."/>
            <person name="Cheng Z."/>
            <person name="Deakin J.E."/>
            <person name="Alsop A."/>
            <person name="Thompson K."/>
            <person name="Kirby P."/>
            <person name="Papenfuss A.T."/>
            <person name="Wakefield M.J."/>
            <person name="Olender T."/>
            <person name="Lancet D."/>
            <person name="Huttley G.A."/>
            <person name="Smit A.F."/>
            <person name="Pask A."/>
            <person name="Temple-Smith P."/>
            <person name="Batzer M.A."/>
            <person name="Walker J.A."/>
            <person name="Konkel M.K."/>
            <person name="Harris R.S."/>
            <person name="Whittington C.M."/>
            <person name="Wong E.S."/>
            <person name="Gemmell N.J."/>
            <person name="Buschiazzo E."/>
            <person name="Vargas Jentzsch I.M."/>
            <person name="Merkel A."/>
            <person name="Schmitz J."/>
            <person name="Zemann A."/>
            <person name="Churakov G."/>
            <person name="Kriegs J.O."/>
            <person name="Brosius J."/>
            <person name="Murchison E.P."/>
            <person name="Sachidanandam R."/>
            <person name="Smith C."/>
            <person name="Hannon G.J."/>
            <person name="Tsend-Ayush E."/>
            <person name="McMillan D."/>
            <person name="Attenborough R."/>
            <person name="Rens W."/>
            <person name="Ferguson-Smith M."/>
            <person name="Lefevre C.M."/>
            <person name="Sharp J.A."/>
            <person name="Nicholas K.R."/>
            <person name="Ray D.A."/>
            <person name="Kube M."/>
            <person name="Reinhardt R."/>
            <person name="Pringle T.H."/>
            <person name="Taylor J."/>
            <person name="Jones R.C."/>
            <person name="Nixon B."/>
            <person name="Dacheux J.L."/>
            <person name="Niwa H."/>
            <person name="Sekita Y."/>
            <person name="Huang X."/>
            <person name="Stark A."/>
            <person name="Kheradpour P."/>
            <person name="Kellis M."/>
            <person name="Flicek P."/>
            <person name="Chen Y."/>
            <person name="Webber C."/>
            <person name="Hardison R."/>
            <person name="Nelson J."/>
            <person name="Hallsworth-Pepin K."/>
            <person name="Delehaunty K."/>
            <person name="Markovic C."/>
            <person name="Minx P."/>
            <person name="Feng Y."/>
            <person name="Kremitzki C."/>
            <person name="Mitreva M."/>
            <person name="Glasscock J."/>
            <person name="Wylie T."/>
            <person name="Wohldmann P."/>
            <person name="Thiru P."/>
            <person name="Nhan M.N."/>
            <person name="Pohl C.S."/>
            <person name="Smith S.M."/>
            <person name="Hou S."/>
            <person name="Nefedov M."/>
            <person name="de Jong P.J."/>
            <person name="Renfree M.B."/>
            <person name="Mardis E.R."/>
            <person name="Wilson R.K."/>
        </authorList>
    </citation>
    <scope>NUCLEOTIDE SEQUENCE [LARGE SCALE GENOMIC DNA]</scope>
    <source>
        <strain evidence="3 4">Glennie</strain>
    </source>
</reference>
<feature type="coiled-coil region" evidence="1">
    <location>
        <begin position="427"/>
        <end position="503"/>
    </location>
</feature>
<accession>F6PFR7</accession>
<feature type="region of interest" description="Disordered" evidence="2">
    <location>
        <begin position="1"/>
        <end position="22"/>
    </location>
</feature>
<dbReference type="eggNOG" id="ENOG502RW0Y">
    <property type="taxonomic scope" value="Eukaryota"/>
</dbReference>
<feature type="region of interest" description="Disordered" evidence="2">
    <location>
        <begin position="134"/>
        <end position="180"/>
    </location>
</feature>
<dbReference type="STRING" id="9258.ENSOANP00000022357"/>
<evidence type="ECO:0000256" key="2">
    <source>
        <dbReference type="SAM" id="MobiDB-lite"/>
    </source>
</evidence>
<name>F6PFR7_ORNAN</name>
<dbReference type="Proteomes" id="UP000002279">
    <property type="component" value="Chromosome 17"/>
</dbReference>
<feature type="coiled-coil region" evidence="1">
    <location>
        <begin position="620"/>
        <end position="647"/>
    </location>
</feature>
<protein>
    <recommendedName>
        <fullName evidence="5">Sperm associated antigen 5</fullName>
    </recommendedName>
</protein>
<evidence type="ECO:0000313" key="3">
    <source>
        <dbReference type="Ensembl" id="ENSOANP00000022357.2"/>
    </source>
</evidence>
<dbReference type="PANTHER" id="PTHR15347:SF1">
    <property type="entry name" value="SPERM-ASSOCIATED ANTIGEN 5"/>
    <property type="match status" value="1"/>
</dbReference>
<proteinExistence type="predicted"/>
<keyword evidence="4" id="KW-1185">Reference proteome</keyword>
<dbReference type="InParanoid" id="F6PFR7"/>
<dbReference type="GeneTree" id="ENSGT00400000022377"/>
<keyword evidence="1" id="KW-0175">Coiled coil</keyword>
<sequence length="798" mass="88809">SGAETPAGGGRRTPVTSTGTQVSPFSWLEKGVNTSALWESLCPNFTLPSGLREVGAGTTPIPKCSVGTWLTPPAFSEKNVNTARACTQDNAAETDSLLWCLPPDLNALSRRELEDRLLSSLIILEALSGQLRAWQTQGTAPPPKPPSRRDGSTQTDVTSLPEVRGPETSPGPWRPQGQSLPLECDQVESVVSQCQLVVEHAKATLQRFREERDQAMCREEEALRGKEAAKTVLEVFCAHSSQRISQLQQDLASQQELCGLLREAQESAHQEQGEVVRQAEVLASTMQEDWLAMQLNYATWAALLKRSHSLMERLAAESHRALREHGALRQERDEAVKEREQVSKQLAEVSAQWEDSKSQMEQLALENGRLAQDLHAHLQTLARTEGQLEALQGQHAGCAQDLAAKDEALAQLALDREEQEVRWQWEEAVLRRANEELREQQAALAREVRDLRESLEFMDQESQVTHSELATVESQLKTTLSVHREQKLQCEELKDTVENLLADLLPSYLPTGHGSPESPDIERSLAELESLVSELQSLGSLLRESKEEAVAALQRELDGLRSRLEAEQKQQREALAAQEAKVEQMSQALCVRYKNEKELQEVIRQQDKKILQQIDKSGEVTVLQEEVAQLRHLLQRAETKATVLQEELTCQQGPGHQSAGPDWMQEKVWLRQEVRARSEHSNMIDSLQRNVLEENLRRSEKELGKLDTIIEQIREVSASLWRGMGQLLAWRVAGRGGGGRSILLGMGEFNGLSEISCKTGEGSGSILPCPRGEKWGASWAGSGRGRAEELGDRDAAPF</sequence>
<feature type="coiled-coil region" evidence="1">
    <location>
        <begin position="311"/>
        <end position="394"/>
    </location>
</feature>
<evidence type="ECO:0000256" key="1">
    <source>
        <dbReference type="SAM" id="Coils"/>
    </source>
</evidence>
<evidence type="ECO:0008006" key="5">
    <source>
        <dbReference type="Google" id="ProtNLM"/>
    </source>
</evidence>